<feature type="binding site" evidence="9">
    <location>
        <position position="98"/>
    </location>
    <ligand>
        <name>L-glutamine</name>
        <dbReference type="ChEBI" id="CHEBI:58359"/>
    </ligand>
</feature>
<dbReference type="PROSITE" id="PS51278">
    <property type="entry name" value="GATASE_TYPE_2"/>
    <property type="match status" value="1"/>
</dbReference>
<feature type="domain" description="Glutamine amidotransferase type-2" evidence="11">
    <location>
        <begin position="2"/>
        <end position="216"/>
    </location>
</feature>
<evidence type="ECO:0000256" key="8">
    <source>
        <dbReference type="PIRSR" id="PIRSR001589-1"/>
    </source>
</evidence>
<keyword evidence="8" id="KW-0028">Amino-acid biosynthesis</keyword>
<organism evidence="12 13">
    <name type="scientific">Thalassospira tepidiphila MCCC 1A03514</name>
    <dbReference type="NCBI Taxonomy" id="1177930"/>
    <lineage>
        <taxon>Bacteria</taxon>
        <taxon>Pseudomonadati</taxon>
        <taxon>Pseudomonadota</taxon>
        <taxon>Alphaproteobacteria</taxon>
        <taxon>Rhodospirillales</taxon>
        <taxon>Thalassospiraceae</taxon>
        <taxon>Thalassospira</taxon>
    </lineage>
</organism>
<keyword evidence="5 9" id="KW-0067">ATP-binding</keyword>
<evidence type="ECO:0000256" key="3">
    <source>
        <dbReference type="ARBA" id="ARBA00012737"/>
    </source>
</evidence>
<dbReference type="GO" id="GO:0004066">
    <property type="term" value="F:asparagine synthase (glutamine-hydrolyzing) activity"/>
    <property type="evidence" value="ECO:0007669"/>
    <property type="project" value="UniProtKB-EC"/>
</dbReference>
<dbReference type="InterPro" id="IPR014729">
    <property type="entry name" value="Rossmann-like_a/b/a_fold"/>
</dbReference>
<dbReference type="EMBL" id="JPVZ01000001">
    <property type="protein sequence ID" value="OAZ11670.1"/>
    <property type="molecule type" value="Genomic_DNA"/>
</dbReference>
<evidence type="ECO:0000313" key="13">
    <source>
        <dbReference type="Proteomes" id="UP000094009"/>
    </source>
</evidence>
<feature type="site" description="Important for beta-aspartyl-AMP intermediate formation" evidence="10">
    <location>
        <position position="371"/>
    </location>
</feature>
<dbReference type="GO" id="GO:0006529">
    <property type="term" value="P:asparagine biosynthetic process"/>
    <property type="evidence" value="ECO:0007669"/>
    <property type="project" value="UniProtKB-KW"/>
</dbReference>
<dbReference type="CDD" id="cd01991">
    <property type="entry name" value="Asn_synthase_B_C"/>
    <property type="match status" value="1"/>
</dbReference>
<proteinExistence type="inferred from homology"/>
<dbReference type="GO" id="GO:0005829">
    <property type="term" value="C:cytosol"/>
    <property type="evidence" value="ECO:0007669"/>
    <property type="project" value="TreeGrafter"/>
</dbReference>
<name>A0A853L2X0_9PROT</name>
<keyword evidence="4 9" id="KW-0547">Nucleotide-binding</keyword>
<dbReference type="PANTHER" id="PTHR43284">
    <property type="entry name" value="ASPARAGINE SYNTHETASE (GLUTAMINE-HYDROLYZING)"/>
    <property type="match status" value="1"/>
</dbReference>
<evidence type="ECO:0000256" key="2">
    <source>
        <dbReference type="ARBA" id="ARBA00005752"/>
    </source>
</evidence>
<dbReference type="InterPro" id="IPR006426">
    <property type="entry name" value="Asn_synth_AEB"/>
</dbReference>
<dbReference type="NCBIfam" id="TIGR01536">
    <property type="entry name" value="asn_synth_AEB"/>
    <property type="match status" value="1"/>
</dbReference>
<evidence type="ECO:0000313" key="12">
    <source>
        <dbReference type="EMBL" id="OAZ11670.1"/>
    </source>
</evidence>
<keyword evidence="6 8" id="KW-0315">Glutamine amidotransferase</keyword>
<sequence>MCGITGSTQPDDYSAVDAMLQRLAHRGPDGSGVWSDPNGKIALGCARLATTDLTAPANQPLVSTDGRFVLVFNGYIAGHRRKIQAATRNGMTFQTRNDAELVLQLMSDAIRQGNDPARVLQTLSGQYAIALWDVAQSCLWLARDPLGIKPLYVLSRPVGHIAFASEISAFSAVSPLVDDVTIKPAYLAHLFVPSPKTGIDAVELLPPGTLMRWQAGEVSTGHIAHPAYRADKASQLPTAGDLLSAVRQSVADAMDADCEVGCLVSGGLDSAGVAALACDIARERGQNIPKAFVMGFDDPALDETEAAQKLCRHLGQELHVVAAPTQPSDIYQELVAALRSVGGPFANPSIVLMRCLAKAVSGDVKVCLSGDGGDELFGGYPRYRAAQHYETYWRHVPRPLRRLTAKMYGAGNRREIHRFLAGGSGARNHAFAVWNNRCVIPECDARIAQHPDIGGSLTDAMMHFDRDVTLPGNQLLMSDRCGMAHGLEYRLPLLGHDVVRIAAAVPAKQHLKYGPKPLWRQAITPYLPAGHVQHHKIGFNPPVATWLLGVARYLWGDENRILEAIFADVAITQGHKTAYWKRAVSGKDLDMALSVWALMVWQIWLGLDGSDMGRAADTA</sequence>
<keyword evidence="8" id="KW-0061">Asparagine biosynthesis</keyword>
<dbReference type="EC" id="6.3.5.4" evidence="3"/>
<comment type="pathway">
    <text evidence="1">Amino-acid biosynthesis; L-asparagine biosynthesis; L-asparagine from L-aspartate (L-Gln route): step 1/1.</text>
</comment>
<feature type="binding site" evidence="9">
    <location>
        <begin position="369"/>
        <end position="370"/>
    </location>
    <ligand>
        <name>ATP</name>
        <dbReference type="ChEBI" id="CHEBI:30616"/>
    </ligand>
</feature>
<evidence type="ECO:0000256" key="9">
    <source>
        <dbReference type="PIRSR" id="PIRSR001589-2"/>
    </source>
</evidence>
<dbReference type="GO" id="GO:0005524">
    <property type="term" value="F:ATP binding"/>
    <property type="evidence" value="ECO:0007669"/>
    <property type="project" value="UniProtKB-KW"/>
</dbReference>
<dbReference type="RefSeq" id="WP_064779563.1">
    <property type="nucleotide sequence ID" value="NZ_JPVZ01000001.1"/>
</dbReference>
<feature type="binding site" evidence="9">
    <location>
        <position position="263"/>
    </location>
    <ligand>
        <name>ATP</name>
        <dbReference type="ChEBI" id="CHEBI:30616"/>
    </ligand>
</feature>
<dbReference type="Pfam" id="PF00733">
    <property type="entry name" value="Asn_synthase"/>
    <property type="match status" value="1"/>
</dbReference>
<dbReference type="PANTHER" id="PTHR43284:SF1">
    <property type="entry name" value="ASPARAGINE SYNTHETASE"/>
    <property type="match status" value="1"/>
</dbReference>
<dbReference type="InterPro" id="IPR001962">
    <property type="entry name" value="Asn_synthase"/>
</dbReference>
<dbReference type="Gene3D" id="3.40.50.620">
    <property type="entry name" value="HUPs"/>
    <property type="match status" value="1"/>
</dbReference>
<dbReference type="InterPro" id="IPR051786">
    <property type="entry name" value="ASN_synthetase/amidase"/>
</dbReference>
<dbReference type="Pfam" id="PF13537">
    <property type="entry name" value="GATase_7"/>
    <property type="match status" value="1"/>
</dbReference>
<feature type="active site" description="For GATase activity" evidence="8">
    <location>
        <position position="2"/>
    </location>
</feature>
<dbReference type="Gene3D" id="3.60.20.10">
    <property type="entry name" value="Glutamine Phosphoribosylpyrophosphate, subunit 1, domain 1"/>
    <property type="match status" value="1"/>
</dbReference>
<protein>
    <recommendedName>
        <fullName evidence="3">asparagine synthase (glutamine-hydrolyzing)</fullName>
        <ecNumber evidence="3">6.3.5.4</ecNumber>
    </recommendedName>
</protein>
<evidence type="ECO:0000256" key="10">
    <source>
        <dbReference type="PIRSR" id="PIRSR001589-3"/>
    </source>
</evidence>
<dbReference type="SUPFAM" id="SSF56235">
    <property type="entry name" value="N-terminal nucleophile aminohydrolases (Ntn hydrolases)"/>
    <property type="match status" value="1"/>
</dbReference>
<dbReference type="PIRSF" id="PIRSF001589">
    <property type="entry name" value="Asn_synthetase_glu-h"/>
    <property type="match status" value="1"/>
</dbReference>
<evidence type="ECO:0000256" key="5">
    <source>
        <dbReference type="ARBA" id="ARBA00022840"/>
    </source>
</evidence>
<evidence type="ECO:0000256" key="7">
    <source>
        <dbReference type="ARBA" id="ARBA00048741"/>
    </source>
</evidence>
<dbReference type="SUPFAM" id="SSF52402">
    <property type="entry name" value="Adenine nucleotide alpha hydrolases-like"/>
    <property type="match status" value="1"/>
</dbReference>
<dbReference type="InterPro" id="IPR017932">
    <property type="entry name" value="GATase_2_dom"/>
</dbReference>
<dbReference type="Proteomes" id="UP000094009">
    <property type="component" value="Unassembled WGS sequence"/>
</dbReference>
<gene>
    <name evidence="12" type="ORF">TH4_00865</name>
</gene>
<comment type="similarity">
    <text evidence="2">Belongs to the asparagine synthetase family.</text>
</comment>
<dbReference type="CDD" id="cd00712">
    <property type="entry name" value="AsnB"/>
    <property type="match status" value="1"/>
</dbReference>
<evidence type="ECO:0000256" key="1">
    <source>
        <dbReference type="ARBA" id="ARBA00005187"/>
    </source>
</evidence>
<evidence type="ECO:0000256" key="6">
    <source>
        <dbReference type="ARBA" id="ARBA00022962"/>
    </source>
</evidence>
<evidence type="ECO:0000256" key="4">
    <source>
        <dbReference type="ARBA" id="ARBA00022741"/>
    </source>
</evidence>
<dbReference type="InterPro" id="IPR033738">
    <property type="entry name" value="AsnB_N"/>
</dbReference>
<comment type="catalytic activity">
    <reaction evidence="7">
        <text>L-aspartate + L-glutamine + ATP + H2O = L-asparagine + L-glutamate + AMP + diphosphate + H(+)</text>
        <dbReference type="Rhea" id="RHEA:12228"/>
        <dbReference type="ChEBI" id="CHEBI:15377"/>
        <dbReference type="ChEBI" id="CHEBI:15378"/>
        <dbReference type="ChEBI" id="CHEBI:29985"/>
        <dbReference type="ChEBI" id="CHEBI:29991"/>
        <dbReference type="ChEBI" id="CHEBI:30616"/>
        <dbReference type="ChEBI" id="CHEBI:33019"/>
        <dbReference type="ChEBI" id="CHEBI:58048"/>
        <dbReference type="ChEBI" id="CHEBI:58359"/>
        <dbReference type="ChEBI" id="CHEBI:456215"/>
        <dbReference type="EC" id="6.3.5.4"/>
    </reaction>
</comment>
<dbReference type="InterPro" id="IPR029055">
    <property type="entry name" value="Ntn_hydrolases_N"/>
</dbReference>
<accession>A0A853L2X0</accession>
<comment type="caution">
    <text evidence="12">The sequence shown here is derived from an EMBL/GenBank/DDBJ whole genome shotgun (WGS) entry which is preliminary data.</text>
</comment>
<reference evidence="12 13" key="1">
    <citation type="submission" date="2014-07" db="EMBL/GenBank/DDBJ databases">
        <title>Draft genome sequence of Thalassospira tepidiphila 1-1B.</title>
        <authorList>
            <person name="Lai Q."/>
            <person name="Shao Z."/>
        </authorList>
    </citation>
    <scope>NUCLEOTIDE SEQUENCE [LARGE SCALE GENOMIC DNA]</scope>
    <source>
        <strain evidence="12 13">MCCC 1A03514</strain>
    </source>
</reference>
<evidence type="ECO:0000259" key="11">
    <source>
        <dbReference type="PROSITE" id="PS51278"/>
    </source>
</evidence>
<dbReference type="AlphaFoldDB" id="A0A853L2X0"/>